<keyword evidence="2" id="KW-1185">Reference proteome</keyword>
<evidence type="ECO:0000313" key="2">
    <source>
        <dbReference type="Proteomes" id="UP000826212"/>
    </source>
</evidence>
<proteinExistence type="predicted"/>
<dbReference type="EMBL" id="CP081303">
    <property type="protein sequence ID" value="QZE15882.1"/>
    <property type="molecule type" value="Genomic_DNA"/>
</dbReference>
<protein>
    <submittedName>
        <fullName evidence="1">Uncharacterized protein</fullName>
    </submittedName>
</protein>
<organism evidence="1 2">
    <name type="scientific">Halosquirtibacter laminarini</name>
    <dbReference type="NCBI Taxonomy" id="3374600"/>
    <lineage>
        <taxon>Bacteria</taxon>
        <taxon>Pseudomonadati</taxon>
        <taxon>Bacteroidota</taxon>
        <taxon>Bacteroidia</taxon>
        <taxon>Marinilabiliales</taxon>
        <taxon>Prolixibacteraceae</taxon>
        <taxon>Halosquirtibacter</taxon>
    </lineage>
</organism>
<evidence type="ECO:0000313" key="1">
    <source>
        <dbReference type="EMBL" id="QZE15882.1"/>
    </source>
</evidence>
<sequence length="155" mass="17423">MKIEDFKNRVDLSIRRRRYYSEDCGFVSCPECGSPLIEDSCTVIIAAKSDTDEGEFMSNMTGSHFCNSCPVVVFDSEKIEETVRYGIRGDSNLKYEIGGIVDFNAIPKEKRHLEIGVDDNPVPVVDFLPDLNTTTVKSEKKIGRNTPYPCRSGKK</sequence>
<name>A0AC61NQE8_9BACT</name>
<dbReference type="Proteomes" id="UP000826212">
    <property type="component" value="Chromosome"/>
</dbReference>
<accession>A0AC61NQE8</accession>
<reference evidence="1" key="1">
    <citation type="submission" date="2021-08" db="EMBL/GenBank/DDBJ databases">
        <title>Novel anaerobic bacterium isolated from sea squirt in East Sea, Republic of Korea.</title>
        <authorList>
            <person name="Nguyen T.H."/>
            <person name="Li Z."/>
            <person name="Lee Y.-J."/>
            <person name="Ko J."/>
            <person name="Kim S.-G."/>
        </authorList>
    </citation>
    <scope>NUCLEOTIDE SEQUENCE</scope>
    <source>
        <strain evidence="1">KCTC 25031</strain>
    </source>
</reference>
<gene>
    <name evidence="1" type="ORF">K4L44_08635</name>
</gene>